<evidence type="ECO:0000256" key="4">
    <source>
        <dbReference type="ARBA" id="ARBA00022771"/>
    </source>
</evidence>
<feature type="domain" description="C2H2-type" evidence="11">
    <location>
        <begin position="158"/>
        <end position="185"/>
    </location>
</feature>
<dbReference type="GO" id="GO:0005634">
    <property type="term" value="C:nucleus"/>
    <property type="evidence" value="ECO:0007669"/>
    <property type="project" value="UniProtKB-SubCell"/>
</dbReference>
<dbReference type="AlphaFoldDB" id="A0A7J7K0W9"/>
<dbReference type="Gene3D" id="3.30.160.60">
    <property type="entry name" value="Classic Zinc Finger"/>
    <property type="match status" value="4"/>
</dbReference>
<keyword evidence="8" id="KW-0539">Nucleus</keyword>
<dbReference type="SUPFAM" id="SSF57667">
    <property type="entry name" value="beta-beta-alpha zinc fingers"/>
    <property type="match status" value="2"/>
</dbReference>
<dbReference type="Pfam" id="PF00096">
    <property type="entry name" value="zf-C2H2"/>
    <property type="match status" value="1"/>
</dbReference>
<dbReference type="EMBL" id="VXIV02001586">
    <property type="protein sequence ID" value="KAF6031601.1"/>
    <property type="molecule type" value="Genomic_DNA"/>
</dbReference>
<protein>
    <recommendedName>
        <fullName evidence="11">C2H2-type domain-containing protein</fullName>
    </recommendedName>
</protein>
<proteinExistence type="predicted"/>
<evidence type="ECO:0000256" key="10">
    <source>
        <dbReference type="SAM" id="MobiDB-lite"/>
    </source>
</evidence>
<gene>
    <name evidence="12" type="ORF">EB796_010098</name>
</gene>
<organism evidence="12 13">
    <name type="scientific">Bugula neritina</name>
    <name type="common">Brown bryozoan</name>
    <name type="synonym">Sertularia neritina</name>
    <dbReference type="NCBI Taxonomy" id="10212"/>
    <lineage>
        <taxon>Eukaryota</taxon>
        <taxon>Metazoa</taxon>
        <taxon>Spiralia</taxon>
        <taxon>Lophotrochozoa</taxon>
        <taxon>Bryozoa</taxon>
        <taxon>Gymnolaemata</taxon>
        <taxon>Cheilostomatida</taxon>
        <taxon>Flustrina</taxon>
        <taxon>Buguloidea</taxon>
        <taxon>Bugulidae</taxon>
        <taxon>Bugula</taxon>
    </lineage>
</organism>
<keyword evidence="5" id="KW-0862">Zinc</keyword>
<evidence type="ECO:0000256" key="2">
    <source>
        <dbReference type="ARBA" id="ARBA00022723"/>
    </source>
</evidence>
<feature type="domain" description="C2H2-type" evidence="11">
    <location>
        <begin position="186"/>
        <end position="213"/>
    </location>
</feature>
<evidence type="ECO:0000313" key="13">
    <source>
        <dbReference type="Proteomes" id="UP000593567"/>
    </source>
</evidence>
<evidence type="ECO:0000313" key="12">
    <source>
        <dbReference type="EMBL" id="KAF6031601.1"/>
    </source>
</evidence>
<dbReference type="InterPro" id="IPR050331">
    <property type="entry name" value="Zinc_finger"/>
</dbReference>
<feature type="compositionally biased region" description="Basic and acidic residues" evidence="10">
    <location>
        <begin position="43"/>
        <end position="55"/>
    </location>
</feature>
<dbReference type="GO" id="GO:0008270">
    <property type="term" value="F:zinc ion binding"/>
    <property type="evidence" value="ECO:0007669"/>
    <property type="project" value="UniProtKB-KW"/>
</dbReference>
<feature type="compositionally biased region" description="Polar residues" evidence="10">
    <location>
        <begin position="84"/>
        <end position="93"/>
    </location>
</feature>
<evidence type="ECO:0000256" key="3">
    <source>
        <dbReference type="ARBA" id="ARBA00022737"/>
    </source>
</evidence>
<dbReference type="Proteomes" id="UP000593567">
    <property type="component" value="Unassembled WGS sequence"/>
</dbReference>
<dbReference type="SMART" id="SM00355">
    <property type="entry name" value="ZnF_C2H2"/>
    <property type="match status" value="6"/>
</dbReference>
<dbReference type="GO" id="GO:0010468">
    <property type="term" value="P:regulation of gene expression"/>
    <property type="evidence" value="ECO:0007669"/>
    <property type="project" value="TreeGrafter"/>
</dbReference>
<feature type="domain" description="C2H2-type" evidence="11">
    <location>
        <begin position="130"/>
        <end position="157"/>
    </location>
</feature>
<evidence type="ECO:0000256" key="9">
    <source>
        <dbReference type="PROSITE-ProRule" id="PRU00042"/>
    </source>
</evidence>
<keyword evidence="6" id="KW-0805">Transcription regulation</keyword>
<dbReference type="PROSITE" id="PS00028">
    <property type="entry name" value="ZINC_FINGER_C2H2_1"/>
    <property type="match status" value="5"/>
</dbReference>
<dbReference type="InterPro" id="IPR036236">
    <property type="entry name" value="Znf_C2H2_sf"/>
</dbReference>
<comment type="caution">
    <text evidence="12">The sequence shown here is derived from an EMBL/GenBank/DDBJ whole genome shotgun (WGS) entry which is preliminary data.</text>
</comment>
<feature type="region of interest" description="Disordered" evidence="10">
    <location>
        <begin position="15"/>
        <end position="126"/>
    </location>
</feature>
<comment type="subcellular location">
    <subcellularLocation>
        <location evidence="1">Nucleus</location>
    </subcellularLocation>
</comment>
<feature type="compositionally biased region" description="Low complexity" evidence="10">
    <location>
        <begin position="115"/>
        <end position="125"/>
    </location>
</feature>
<name>A0A7J7K0W9_BUGNE</name>
<dbReference type="FunFam" id="3.30.160.60:FF:000032">
    <property type="entry name" value="Krueppel-like factor 4"/>
    <property type="match status" value="1"/>
</dbReference>
<dbReference type="PROSITE" id="PS50157">
    <property type="entry name" value="ZINC_FINGER_C2H2_2"/>
    <property type="match status" value="4"/>
</dbReference>
<keyword evidence="3" id="KW-0677">Repeat</keyword>
<evidence type="ECO:0000256" key="8">
    <source>
        <dbReference type="ARBA" id="ARBA00023242"/>
    </source>
</evidence>
<dbReference type="InterPro" id="IPR013087">
    <property type="entry name" value="Znf_C2H2_type"/>
</dbReference>
<evidence type="ECO:0000256" key="6">
    <source>
        <dbReference type="ARBA" id="ARBA00023015"/>
    </source>
</evidence>
<dbReference type="PANTHER" id="PTHR16515:SF49">
    <property type="entry name" value="GASTRULA ZINC FINGER PROTEIN XLCGF49.1-LIKE-RELATED"/>
    <property type="match status" value="1"/>
</dbReference>
<feature type="domain" description="C2H2-type" evidence="11">
    <location>
        <begin position="248"/>
        <end position="275"/>
    </location>
</feature>
<dbReference type="PANTHER" id="PTHR16515">
    <property type="entry name" value="PR DOMAIN ZINC FINGER PROTEIN"/>
    <property type="match status" value="1"/>
</dbReference>
<keyword evidence="7" id="KW-0804">Transcription</keyword>
<evidence type="ECO:0000256" key="7">
    <source>
        <dbReference type="ARBA" id="ARBA00023163"/>
    </source>
</evidence>
<accession>A0A7J7K0W9</accession>
<reference evidence="12" key="1">
    <citation type="submission" date="2020-06" db="EMBL/GenBank/DDBJ databases">
        <title>Draft genome of Bugula neritina, a colonial animal packing powerful symbionts and potential medicines.</title>
        <authorList>
            <person name="Rayko M."/>
        </authorList>
    </citation>
    <scope>NUCLEOTIDE SEQUENCE [LARGE SCALE GENOMIC DNA]</scope>
    <source>
        <strain evidence="12">Kwan_BN1</strain>
    </source>
</reference>
<evidence type="ECO:0000256" key="1">
    <source>
        <dbReference type="ARBA" id="ARBA00004123"/>
    </source>
</evidence>
<dbReference type="OrthoDB" id="10014897at2759"/>
<keyword evidence="2" id="KW-0479">Metal-binding</keyword>
<evidence type="ECO:0000259" key="11">
    <source>
        <dbReference type="PROSITE" id="PS50157"/>
    </source>
</evidence>
<keyword evidence="4 9" id="KW-0863">Zinc-finger</keyword>
<sequence>MLICPNQNIVCQMASRRKQSNPRSFKDVDEPDIAVGSQGESCKVNDELEKTEKTNIEVSEDCSSPAPFSGDGGEVNSDPESMAATPNGQTEKPSLSPVPYAGSDSEDSTSDTPKSSSQLSSGTGSKEFPYPCSYCEKAFSKFSYVKDHELIHSDEMPYQCEFCQREFRHKRSRDRHMKLHTGDRNYKCTLCNAAFSRSDHLKNHIKSHGNGKWFPGAHRKSEELSGSIDFSEKQPNVSLPVKNSPGVHSCQLCGALFSNLYDLDEHLKGHAHGVPASADGNHSSKSSSFGLALPGKPLEYHCTHCAKQSLKQVFASLLALEQHVTHMHSGKGLSLLSCPHCEAAFPTVPTLNHHIEQEHSQGSTISTTAIADSYLSTSWTQSKTSSVTTPSRRLVINYVILYYISELNPPRAP</sequence>
<evidence type="ECO:0000256" key="5">
    <source>
        <dbReference type="ARBA" id="ARBA00022833"/>
    </source>
</evidence>
<keyword evidence="13" id="KW-1185">Reference proteome</keyword>